<dbReference type="RefSeq" id="WP_183635716.1">
    <property type="nucleotide sequence ID" value="NZ_BAABLE010000005.1"/>
</dbReference>
<reference evidence="2 3" key="1">
    <citation type="submission" date="2020-08" db="EMBL/GenBank/DDBJ databases">
        <title>Genomic Encyclopedia of Type Strains, Phase IV (KMG-IV): sequencing the most valuable type-strain genomes for metagenomic binning, comparative biology and taxonomic classification.</title>
        <authorList>
            <person name="Goeker M."/>
        </authorList>
    </citation>
    <scope>NUCLEOTIDE SEQUENCE [LARGE SCALE GENOMIC DNA]</scope>
    <source>
        <strain evidence="2 3">DSM 106739</strain>
    </source>
</reference>
<gene>
    <name evidence="2" type="ORF">GGR36_003139</name>
</gene>
<protein>
    <submittedName>
        <fullName evidence="2">Uncharacterized protein</fullName>
    </submittedName>
</protein>
<accession>A0A840BMC7</accession>
<keyword evidence="3" id="KW-1185">Reference proteome</keyword>
<name>A0A840BMC7_9RHOO</name>
<feature type="transmembrane region" description="Helical" evidence="1">
    <location>
        <begin position="106"/>
        <end position="127"/>
    </location>
</feature>
<proteinExistence type="predicted"/>
<keyword evidence="1" id="KW-1133">Transmembrane helix</keyword>
<dbReference type="Proteomes" id="UP000561045">
    <property type="component" value="Unassembled WGS sequence"/>
</dbReference>
<evidence type="ECO:0000256" key="1">
    <source>
        <dbReference type="SAM" id="Phobius"/>
    </source>
</evidence>
<comment type="caution">
    <text evidence="2">The sequence shown here is derived from an EMBL/GenBank/DDBJ whole genome shotgun (WGS) entry which is preliminary data.</text>
</comment>
<evidence type="ECO:0000313" key="2">
    <source>
        <dbReference type="EMBL" id="MBB4013793.1"/>
    </source>
</evidence>
<keyword evidence="1" id="KW-0472">Membrane</keyword>
<organism evidence="2 3">
    <name type="scientific">Niveibacterium umoris</name>
    <dbReference type="NCBI Taxonomy" id="1193620"/>
    <lineage>
        <taxon>Bacteria</taxon>
        <taxon>Pseudomonadati</taxon>
        <taxon>Pseudomonadota</taxon>
        <taxon>Betaproteobacteria</taxon>
        <taxon>Rhodocyclales</taxon>
        <taxon>Rhodocyclaceae</taxon>
        <taxon>Niveibacterium</taxon>
    </lineage>
</organism>
<feature type="transmembrane region" description="Helical" evidence="1">
    <location>
        <begin position="133"/>
        <end position="156"/>
    </location>
</feature>
<dbReference type="EMBL" id="JACIET010000002">
    <property type="protein sequence ID" value="MBB4013793.1"/>
    <property type="molecule type" value="Genomic_DNA"/>
</dbReference>
<dbReference type="AlphaFoldDB" id="A0A840BMC7"/>
<feature type="transmembrane region" description="Helical" evidence="1">
    <location>
        <begin position="67"/>
        <end position="86"/>
    </location>
</feature>
<evidence type="ECO:0000313" key="3">
    <source>
        <dbReference type="Proteomes" id="UP000561045"/>
    </source>
</evidence>
<keyword evidence="1" id="KW-0812">Transmembrane</keyword>
<sequence>MSDTFNPYSPPRSAIEETLGHDNDVVWRQGKVVILRQREHLPHRCIKCNADAPLGAKPVRLYWHAPGWYVLLLINVLIYLVAAMLVRKRASVHIALCERHLKRRFVGRLIGWGGSLSMLLGMVLGISEDVPSAIVVCAIGFFASLVAGVTLARTVYPVRINDLYVKVKGCGSAFVASLPAFPDA</sequence>